<evidence type="ECO:0000313" key="2">
    <source>
        <dbReference type="EMBL" id="KAF0310760.1"/>
    </source>
</evidence>
<proteinExistence type="predicted"/>
<dbReference type="OrthoDB" id="5842926at2759"/>
<feature type="compositionally biased region" description="Low complexity" evidence="1">
    <location>
        <begin position="106"/>
        <end position="118"/>
    </location>
</feature>
<feature type="region of interest" description="Disordered" evidence="1">
    <location>
        <begin position="351"/>
        <end position="379"/>
    </location>
</feature>
<comment type="caution">
    <text evidence="2">The sequence shown here is derived from an EMBL/GenBank/DDBJ whole genome shotgun (WGS) entry which is preliminary data.</text>
</comment>
<dbReference type="AlphaFoldDB" id="A0A6A4X3T1"/>
<protein>
    <submittedName>
        <fullName evidence="2">Uncharacterized protein</fullName>
    </submittedName>
</protein>
<reference evidence="2 3" key="1">
    <citation type="submission" date="2019-07" db="EMBL/GenBank/DDBJ databases">
        <title>Draft genome assembly of a fouling barnacle, Amphibalanus amphitrite (Darwin, 1854): The first reference genome for Thecostraca.</title>
        <authorList>
            <person name="Kim W."/>
        </authorList>
    </citation>
    <scope>NUCLEOTIDE SEQUENCE [LARGE SCALE GENOMIC DNA]</scope>
    <source>
        <strain evidence="2">SNU_AA5</strain>
        <tissue evidence="2">Soma without cirri and trophi</tissue>
    </source>
</reference>
<evidence type="ECO:0000313" key="3">
    <source>
        <dbReference type="Proteomes" id="UP000440578"/>
    </source>
</evidence>
<feature type="compositionally biased region" description="Basic residues" evidence="1">
    <location>
        <begin position="119"/>
        <end position="136"/>
    </location>
</feature>
<feature type="region of interest" description="Disordered" evidence="1">
    <location>
        <begin position="431"/>
        <end position="454"/>
    </location>
</feature>
<accession>A0A6A4X3T1</accession>
<feature type="region of interest" description="Disordered" evidence="1">
    <location>
        <begin position="247"/>
        <end position="287"/>
    </location>
</feature>
<dbReference type="Proteomes" id="UP000440578">
    <property type="component" value="Unassembled WGS sequence"/>
</dbReference>
<feature type="compositionally biased region" description="Polar residues" evidence="1">
    <location>
        <begin position="86"/>
        <end position="98"/>
    </location>
</feature>
<dbReference type="EMBL" id="VIIS01000292">
    <property type="protein sequence ID" value="KAF0310760.1"/>
    <property type="molecule type" value="Genomic_DNA"/>
</dbReference>
<gene>
    <name evidence="2" type="ORF">FJT64_001954</name>
</gene>
<feature type="compositionally biased region" description="Basic and acidic residues" evidence="1">
    <location>
        <begin position="205"/>
        <end position="219"/>
    </location>
</feature>
<sequence>MDCALCGSEVGGGGGSTDTTLPYSKKTVFELLFEEGHPVQNRARLCDSCVSAVNELEWTTSRAVRAREKITERAMMKPGSIAVEEQAQSSEQGPTDQSAPDKRAAGDGPAEAASARAQRPPRPRKSRGWVRRRPKVLVRSESDENTEDTSGAHAGGAGGDGNGVVMPVDPSAVKKEPMDIGETTDDGGGGDGPAAGSASAPGVAKEAKNGKRPDWNERWRSRTLKNTSWRERLQGERDRKLLEAELANPLTIHPTERAGEEPGAAANGGAGAASSAVGEGVAQPPGESMFRVGRKVVTKQIDGSAAPAVKLVHRKSTGQSKVTFLDHKKAMRHAAWIDRVQAMQSGTTVLDMAGDETDTPTRPAKRKRPPRVLTKPPAEEPCALPSEVAWMAGGGETESPWLAPEGAVHAVLEVQPGEAWVDAIVRSEAAEDWGGGEQAPLPVPLTNIKSEPPE</sequence>
<keyword evidence="3" id="KW-1185">Reference proteome</keyword>
<evidence type="ECO:0000256" key="1">
    <source>
        <dbReference type="SAM" id="MobiDB-lite"/>
    </source>
</evidence>
<name>A0A6A4X3T1_AMPAM</name>
<feature type="region of interest" description="Disordered" evidence="1">
    <location>
        <begin position="75"/>
        <end position="219"/>
    </location>
</feature>
<organism evidence="2 3">
    <name type="scientific">Amphibalanus amphitrite</name>
    <name type="common">Striped barnacle</name>
    <name type="synonym">Balanus amphitrite</name>
    <dbReference type="NCBI Taxonomy" id="1232801"/>
    <lineage>
        <taxon>Eukaryota</taxon>
        <taxon>Metazoa</taxon>
        <taxon>Ecdysozoa</taxon>
        <taxon>Arthropoda</taxon>
        <taxon>Crustacea</taxon>
        <taxon>Multicrustacea</taxon>
        <taxon>Cirripedia</taxon>
        <taxon>Thoracica</taxon>
        <taxon>Thoracicalcarea</taxon>
        <taxon>Balanomorpha</taxon>
        <taxon>Balanoidea</taxon>
        <taxon>Balanidae</taxon>
        <taxon>Amphibalaninae</taxon>
        <taxon>Amphibalanus</taxon>
    </lineage>
</organism>
<feature type="compositionally biased region" description="Low complexity" evidence="1">
    <location>
        <begin position="272"/>
        <end position="282"/>
    </location>
</feature>
<feature type="compositionally biased region" description="Gly residues" evidence="1">
    <location>
        <begin position="153"/>
        <end position="162"/>
    </location>
</feature>